<keyword evidence="3" id="KW-1185">Reference proteome</keyword>
<name>A0ABW3AQP7_9SPHI</name>
<protein>
    <submittedName>
        <fullName evidence="2">Uncharacterized protein</fullName>
    </submittedName>
</protein>
<gene>
    <name evidence="2" type="ORF">ACFQZX_06620</name>
</gene>
<proteinExistence type="predicted"/>
<feature type="region of interest" description="Disordered" evidence="1">
    <location>
        <begin position="1"/>
        <end position="51"/>
    </location>
</feature>
<reference evidence="3" key="1">
    <citation type="journal article" date="2019" name="Int. J. Syst. Evol. Microbiol.">
        <title>The Global Catalogue of Microorganisms (GCM) 10K type strain sequencing project: providing services to taxonomists for standard genome sequencing and annotation.</title>
        <authorList>
            <consortium name="The Broad Institute Genomics Platform"/>
            <consortium name="The Broad Institute Genome Sequencing Center for Infectious Disease"/>
            <person name="Wu L."/>
            <person name="Ma J."/>
        </authorList>
    </citation>
    <scope>NUCLEOTIDE SEQUENCE [LARGE SCALE GENOMIC DNA]</scope>
    <source>
        <strain evidence="3">CCUG 61484</strain>
    </source>
</reference>
<dbReference type="Proteomes" id="UP001597010">
    <property type="component" value="Unassembled WGS sequence"/>
</dbReference>
<organism evidence="2 3">
    <name type="scientific">Mucilaginibacter litoreus</name>
    <dbReference type="NCBI Taxonomy" id="1048221"/>
    <lineage>
        <taxon>Bacteria</taxon>
        <taxon>Pseudomonadati</taxon>
        <taxon>Bacteroidota</taxon>
        <taxon>Sphingobacteriia</taxon>
        <taxon>Sphingobacteriales</taxon>
        <taxon>Sphingobacteriaceae</taxon>
        <taxon>Mucilaginibacter</taxon>
    </lineage>
</organism>
<sequence>MKSSDSKKEEGKEIKKEQSKKAGELKTDFPLSEKDEVKKAETRMNPDKKQT</sequence>
<evidence type="ECO:0000313" key="3">
    <source>
        <dbReference type="Proteomes" id="UP001597010"/>
    </source>
</evidence>
<evidence type="ECO:0000313" key="2">
    <source>
        <dbReference type="EMBL" id="MFD0793285.1"/>
    </source>
</evidence>
<dbReference type="RefSeq" id="WP_377112869.1">
    <property type="nucleotide sequence ID" value="NZ_JBHTHZ010000003.1"/>
</dbReference>
<comment type="caution">
    <text evidence="2">The sequence shown here is derived from an EMBL/GenBank/DDBJ whole genome shotgun (WGS) entry which is preliminary data.</text>
</comment>
<dbReference type="EMBL" id="JBHTHZ010000003">
    <property type="protein sequence ID" value="MFD0793285.1"/>
    <property type="molecule type" value="Genomic_DNA"/>
</dbReference>
<accession>A0ABW3AQP7</accession>
<evidence type="ECO:0000256" key="1">
    <source>
        <dbReference type="SAM" id="MobiDB-lite"/>
    </source>
</evidence>